<protein>
    <submittedName>
        <fullName evidence="1">Uncharacterized protein</fullName>
    </submittedName>
</protein>
<dbReference type="EMBL" id="MK500341">
    <property type="protein sequence ID" value="QBK87042.1"/>
    <property type="molecule type" value="Genomic_DNA"/>
</dbReference>
<organism evidence="1">
    <name type="scientific">Marseillevirus LCMAC103</name>
    <dbReference type="NCBI Taxonomy" id="2506604"/>
    <lineage>
        <taxon>Viruses</taxon>
        <taxon>Varidnaviria</taxon>
        <taxon>Bamfordvirae</taxon>
        <taxon>Nucleocytoviricota</taxon>
        <taxon>Megaviricetes</taxon>
        <taxon>Pimascovirales</taxon>
        <taxon>Pimascovirales incertae sedis</taxon>
        <taxon>Marseilleviridae</taxon>
    </lineage>
</organism>
<gene>
    <name evidence="1" type="ORF">LCMAC103_03860</name>
</gene>
<reference evidence="1" key="1">
    <citation type="journal article" date="2019" name="MBio">
        <title>Virus Genomes from Deep Sea Sediments Expand the Ocean Megavirome and Support Independent Origins of Viral Gigantism.</title>
        <authorList>
            <person name="Backstrom D."/>
            <person name="Yutin N."/>
            <person name="Jorgensen S.L."/>
            <person name="Dharamshi J."/>
            <person name="Homa F."/>
            <person name="Zaremba-Niedwiedzka K."/>
            <person name="Spang A."/>
            <person name="Wolf Y.I."/>
            <person name="Koonin E.V."/>
            <person name="Ettema T.J."/>
        </authorList>
    </citation>
    <scope>NUCLEOTIDE SEQUENCE</scope>
</reference>
<proteinExistence type="predicted"/>
<sequence>MTIVATKIEVFLRRAERRQMDLFDVVTVVDEGQVCYIVHVADEEEGQVCYVGDAALRAAVRAYFSPENIADICDILCAEGGAPATLEAAPVARLLRAVLAHCCVRDHIGCGWSSVAIVAADRRVVTIVKP</sequence>
<name>A0A481YV55_9VIRU</name>
<evidence type="ECO:0000313" key="1">
    <source>
        <dbReference type="EMBL" id="QBK87042.1"/>
    </source>
</evidence>
<accession>A0A481YV55</accession>